<dbReference type="AlphaFoldDB" id="A0A0K2U1A2"/>
<proteinExistence type="predicted"/>
<organism evidence="1">
    <name type="scientific">Lepeophtheirus salmonis</name>
    <name type="common">Salmon louse</name>
    <name type="synonym">Caligus salmonis</name>
    <dbReference type="NCBI Taxonomy" id="72036"/>
    <lineage>
        <taxon>Eukaryota</taxon>
        <taxon>Metazoa</taxon>
        <taxon>Ecdysozoa</taxon>
        <taxon>Arthropoda</taxon>
        <taxon>Crustacea</taxon>
        <taxon>Multicrustacea</taxon>
        <taxon>Hexanauplia</taxon>
        <taxon>Copepoda</taxon>
        <taxon>Siphonostomatoida</taxon>
        <taxon>Caligidae</taxon>
        <taxon>Lepeophtheirus</taxon>
    </lineage>
</organism>
<sequence length="25" mass="2935">MDHRKSIFMQSKFIFSSSARSIIMS</sequence>
<dbReference type="EMBL" id="HACA01014479">
    <property type="protein sequence ID" value="CDW31840.1"/>
    <property type="molecule type" value="Transcribed_RNA"/>
</dbReference>
<protein>
    <submittedName>
        <fullName evidence="1">Uncharacterized protein</fullName>
    </submittedName>
</protein>
<reference evidence="1" key="1">
    <citation type="submission" date="2014-05" db="EMBL/GenBank/DDBJ databases">
        <authorList>
            <person name="Chronopoulou M."/>
        </authorList>
    </citation>
    <scope>NUCLEOTIDE SEQUENCE</scope>
    <source>
        <tissue evidence="1">Whole organism</tissue>
    </source>
</reference>
<accession>A0A0K2U1A2</accession>
<evidence type="ECO:0000313" key="1">
    <source>
        <dbReference type="EMBL" id="CDW31840.1"/>
    </source>
</evidence>
<name>A0A0K2U1A2_LEPSM</name>